<gene>
    <name evidence="1" type="ORF">HPHI1048_LOCUS1030</name>
</gene>
<dbReference type="EMBL" id="HBEO01001458">
    <property type="protein sequence ID" value="CAD8466847.1"/>
    <property type="molecule type" value="Transcribed_RNA"/>
</dbReference>
<accession>A0A7S0DWN3</accession>
<name>A0A7S0DWN3_9CRYP</name>
<evidence type="ECO:0000313" key="1">
    <source>
        <dbReference type="EMBL" id="CAD8466847.1"/>
    </source>
</evidence>
<sequence length="229" mass="26022">MRRWKPSVWEDKGLVANPSFQSLKGSAKLQRLHINARMPQQAGFHHEGEAAAALPVGGGAERRRQFADEFDLFMRRNGKNTRTWRHGDASGRQKLQPIAMQPREPVLAATWAPISKSECGRAFDGNNSKKILLGMQLARQEREAAAQARMARNLRELQVFVEEFETKKERSAGKPLLLPAIHRDVSDKIEDHGRNGRQKKLSFDVDPVSRKIAAQMEENFNSMFRLRNA</sequence>
<dbReference type="AlphaFoldDB" id="A0A7S0DWN3"/>
<proteinExistence type="predicted"/>
<organism evidence="1">
    <name type="scientific">Hanusia phi</name>
    <dbReference type="NCBI Taxonomy" id="3032"/>
    <lineage>
        <taxon>Eukaryota</taxon>
        <taxon>Cryptophyceae</taxon>
        <taxon>Pyrenomonadales</taxon>
        <taxon>Geminigeraceae</taxon>
        <taxon>Hanusia</taxon>
    </lineage>
</organism>
<protein>
    <submittedName>
        <fullName evidence="1">Uncharacterized protein</fullName>
    </submittedName>
</protein>
<reference evidence="1" key="1">
    <citation type="submission" date="2021-01" db="EMBL/GenBank/DDBJ databases">
        <authorList>
            <person name="Corre E."/>
            <person name="Pelletier E."/>
            <person name="Niang G."/>
            <person name="Scheremetjew M."/>
            <person name="Finn R."/>
            <person name="Kale V."/>
            <person name="Holt S."/>
            <person name="Cochrane G."/>
            <person name="Meng A."/>
            <person name="Brown T."/>
            <person name="Cohen L."/>
        </authorList>
    </citation>
    <scope>NUCLEOTIDE SEQUENCE</scope>
    <source>
        <strain evidence="1">CCMP325</strain>
    </source>
</reference>